<reference evidence="6 7" key="1">
    <citation type="submission" date="2021-05" db="EMBL/GenBank/DDBJ databases">
        <title>Mycobacterium acidophilum sp. nov., an extremely acid-tolerant member of the genus Mycobacterium.</title>
        <authorList>
            <person name="Xia J."/>
        </authorList>
    </citation>
    <scope>NUCLEOTIDE SEQUENCE [LARGE SCALE GENOMIC DNA]</scope>
    <source>
        <strain evidence="6 7">M1</strain>
    </source>
</reference>
<keyword evidence="7" id="KW-1185">Reference proteome</keyword>
<name>A0ABS5RGP0_9MYCO</name>
<dbReference type="Proteomes" id="UP001519535">
    <property type="component" value="Unassembled WGS sequence"/>
</dbReference>
<dbReference type="PANTHER" id="PTHR47506">
    <property type="entry name" value="TRANSCRIPTIONAL REGULATORY PROTEIN"/>
    <property type="match status" value="1"/>
</dbReference>
<feature type="domain" description="HTH tetR-type" evidence="5">
    <location>
        <begin position="28"/>
        <end position="88"/>
    </location>
</feature>
<evidence type="ECO:0000256" key="3">
    <source>
        <dbReference type="ARBA" id="ARBA00023163"/>
    </source>
</evidence>
<dbReference type="PROSITE" id="PS50977">
    <property type="entry name" value="HTH_TETR_2"/>
    <property type="match status" value="1"/>
</dbReference>
<evidence type="ECO:0000313" key="6">
    <source>
        <dbReference type="EMBL" id="MBS9533142.1"/>
    </source>
</evidence>
<sequence length="222" mass="24366">MPGQSESGGAVSAGGRRIRGLDADERRAQRRDQILVAAFELFARDGYANTAIEQICQTAYVGNKAFYELFESKEDCYLTLLAQIAERVEVAVAEAMGQAAPDEDERQILRRVLSAFAHTLADDPRVAVVAFGESAGVSPRVEGRRRENRRRTAEFLEALWRAHHPANDRTDYQALSVATVGGLFELVAESVHRPEPRPIDDLITDLTTFVLVVEAGIGQLGA</sequence>
<dbReference type="InterPro" id="IPR001647">
    <property type="entry name" value="HTH_TetR"/>
</dbReference>
<comment type="caution">
    <text evidence="6">The sequence shown here is derived from an EMBL/GenBank/DDBJ whole genome shotgun (WGS) entry which is preliminary data.</text>
</comment>
<feature type="DNA-binding region" description="H-T-H motif" evidence="4">
    <location>
        <begin position="51"/>
        <end position="70"/>
    </location>
</feature>
<dbReference type="PANTHER" id="PTHR47506:SF1">
    <property type="entry name" value="HTH-TYPE TRANSCRIPTIONAL REGULATOR YJDC"/>
    <property type="match status" value="1"/>
</dbReference>
<keyword evidence="2 4" id="KW-0238">DNA-binding</keyword>
<evidence type="ECO:0000256" key="4">
    <source>
        <dbReference type="PROSITE-ProRule" id="PRU00335"/>
    </source>
</evidence>
<dbReference type="InterPro" id="IPR009057">
    <property type="entry name" value="Homeodomain-like_sf"/>
</dbReference>
<dbReference type="Pfam" id="PF00440">
    <property type="entry name" value="TetR_N"/>
    <property type="match status" value="1"/>
</dbReference>
<dbReference type="Gene3D" id="1.10.357.10">
    <property type="entry name" value="Tetracycline Repressor, domain 2"/>
    <property type="match status" value="1"/>
</dbReference>
<dbReference type="SUPFAM" id="SSF46689">
    <property type="entry name" value="Homeodomain-like"/>
    <property type="match status" value="1"/>
</dbReference>
<evidence type="ECO:0000256" key="2">
    <source>
        <dbReference type="ARBA" id="ARBA00023125"/>
    </source>
</evidence>
<evidence type="ECO:0000259" key="5">
    <source>
        <dbReference type="PROSITE" id="PS50977"/>
    </source>
</evidence>
<keyword evidence="1" id="KW-0805">Transcription regulation</keyword>
<organism evidence="6 7">
    <name type="scientific">Mycolicibacter acidiphilus</name>
    <dbReference type="NCBI Taxonomy" id="2835306"/>
    <lineage>
        <taxon>Bacteria</taxon>
        <taxon>Bacillati</taxon>
        <taxon>Actinomycetota</taxon>
        <taxon>Actinomycetes</taxon>
        <taxon>Mycobacteriales</taxon>
        <taxon>Mycobacteriaceae</taxon>
        <taxon>Mycolicibacter</taxon>
    </lineage>
</organism>
<dbReference type="EMBL" id="JAHCLR010000007">
    <property type="protein sequence ID" value="MBS9533142.1"/>
    <property type="molecule type" value="Genomic_DNA"/>
</dbReference>
<gene>
    <name evidence="6" type="ORF">KIH27_06000</name>
</gene>
<evidence type="ECO:0000313" key="7">
    <source>
        <dbReference type="Proteomes" id="UP001519535"/>
    </source>
</evidence>
<evidence type="ECO:0000256" key="1">
    <source>
        <dbReference type="ARBA" id="ARBA00023015"/>
    </source>
</evidence>
<accession>A0ABS5RGP0</accession>
<protein>
    <submittedName>
        <fullName evidence="6">TetR/AcrR family transcriptional regulator</fullName>
    </submittedName>
</protein>
<keyword evidence="3" id="KW-0804">Transcription</keyword>
<proteinExistence type="predicted"/>